<organism evidence="1 2">
    <name type="scientific">Pandoraea capi</name>
    <dbReference type="NCBI Taxonomy" id="2508286"/>
    <lineage>
        <taxon>Bacteria</taxon>
        <taxon>Pseudomonadati</taxon>
        <taxon>Pseudomonadota</taxon>
        <taxon>Betaproteobacteria</taxon>
        <taxon>Burkholderiales</taxon>
        <taxon>Burkholderiaceae</taxon>
        <taxon>Pandoraea</taxon>
    </lineage>
</organism>
<gene>
    <name evidence="1" type="primary">yedK</name>
    <name evidence="1" type="ORF">PCA20602_02751</name>
</gene>
<evidence type="ECO:0000313" key="1">
    <source>
        <dbReference type="EMBL" id="VVE13319.1"/>
    </source>
</evidence>
<dbReference type="EMBL" id="CABPRV010000005">
    <property type="protein sequence ID" value="VVE13319.1"/>
    <property type="molecule type" value="Genomic_DNA"/>
</dbReference>
<evidence type="ECO:0000313" key="2">
    <source>
        <dbReference type="Proteomes" id="UP000366065"/>
    </source>
</evidence>
<dbReference type="EC" id="3.4.-.-" evidence="1"/>
<sequence>MRRHSGDAPDIRIVCARSRADYAAALGATGSVTKDYQGDTWPGFNRMPGESLMTVYRAESGKVEIGWSNWGYAPDNELGKQFGPQPFAQVETAPDKPYFSEAWLTRRRLVCACGWTVIRGKGDDQEAWHVRPRDGKPVFLLALGDPVVHCTVKKVAVLLAPAPGMLAELAPRVPVTVPGEHARFWLDPGLVPHEQFVLANRTMMGNAFEWAQVTKHAVNPRMDGPALLKRAPKMSDIRYGADWDEWWEKPRENARDVRR</sequence>
<keyword evidence="1" id="KW-0378">Hydrolase</keyword>
<dbReference type="Pfam" id="PF02586">
    <property type="entry name" value="SRAP"/>
    <property type="match status" value="1"/>
</dbReference>
<dbReference type="SUPFAM" id="SSF143081">
    <property type="entry name" value="BB1717-like"/>
    <property type="match status" value="1"/>
</dbReference>
<dbReference type="RefSeq" id="WP_174981098.1">
    <property type="nucleotide sequence ID" value="NZ_CABPRV010000005.1"/>
</dbReference>
<name>A0ABY6W130_9BURK</name>
<dbReference type="InterPro" id="IPR036590">
    <property type="entry name" value="SRAP-like"/>
</dbReference>
<keyword evidence="2" id="KW-1185">Reference proteome</keyword>
<dbReference type="GO" id="GO:0016787">
    <property type="term" value="F:hydrolase activity"/>
    <property type="evidence" value="ECO:0007669"/>
    <property type="project" value="UniProtKB-KW"/>
</dbReference>
<reference evidence="1 2" key="1">
    <citation type="submission" date="2019-08" db="EMBL/GenBank/DDBJ databases">
        <authorList>
            <person name="Peeters C."/>
        </authorList>
    </citation>
    <scope>NUCLEOTIDE SEQUENCE [LARGE SCALE GENOMIC DNA]</scope>
    <source>
        <strain evidence="1 2">LMG 20602</strain>
    </source>
</reference>
<proteinExistence type="predicted"/>
<protein>
    <submittedName>
        <fullName evidence="1">SOS response-associated peptidase YedK</fullName>
        <ecNumber evidence="1">3.4.-.-</ecNumber>
    </submittedName>
</protein>
<dbReference type="InterPro" id="IPR003738">
    <property type="entry name" value="SRAP"/>
</dbReference>
<dbReference type="Gene3D" id="3.90.1680.10">
    <property type="entry name" value="SOS response associated peptidase-like"/>
    <property type="match status" value="1"/>
</dbReference>
<comment type="caution">
    <text evidence="1">The sequence shown here is derived from an EMBL/GenBank/DDBJ whole genome shotgun (WGS) entry which is preliminary data.</text>
</comment>
<accession>A0ABY6W130</accession>
<dbReference type="Proteomes" id="UP000366065">
    <property type="component" value="Unassembled WGS sequence"/>
</dbReference>